<organism evidence="1 2">
    <name type="scientific">Cephalotus follicularis</name>
    <name type="common">Albany pitcher plant</name>
    <dbReference type="NCBI Taxonomy" id="3775"/>
    <lineage>
        <taxon>Eukaryota</taxon>
        <taxon>Viridiplantae</taxon>
        <taxon>Streptophyta</taxon>
        <taxon>Embryophyta</taxon>
        <taxon>Tracheophyta</taxon>
        <taxon>Spermatophyta</taxon>
        <taxon>Magnoliopsida</taxon>
        <taxon>eudicotyledons</taxon>
        <taxon>Gunneridae</taxon>
        <taxon>Pentapetalae</taxon>
        <taxon>rosids</taxon>
        <taxon>fabids</taxon>
        <taxon>Oxalidales</taxon>
        <taxon>Cephalotaceae</taxon>
        <taxon>Cephalotus</taxon>
    </lineage>
</organism>
<keyword evidence="2" id="KW-1185">Reference proteome</keyword>
<dbReference type="AlphaFoldDB" id="A0A1Q3BBN8"/>
<gene>
    <name evidence="1" type="ORF">CFOL_v3_08925</name>
</gene>
<accession>A0A1Q3BBN8</accession>
<dbReference type="InParanoid" id="A0A1Q3BBN8"/>
<dbReference type="OrthoDB" id="1926761at2759"/>
<name>A0A1Q3BBN8_CEPFO</name>
<sequence length="192" mass="21794">KVLTNGPYTVFNHILLVQQWRPNFQTSLAEISHTTVWVWHLELPIKYYDEIVLEQIGRLIGKLIKLDINTFPATKTDNARLCVEIDLRQPMGLKIQVDKITQVIEYEGLHVVYFYCGNAGHKDADCDKRRLGEDGCFGVSASLSPQFSAKNSSSQVAHAAAVDESYGSWMIVRQKFRNTNPKKSGVKPLMRK</sequence>
<evidence type="ECO:0000313" key="1">
    <source>
        <dbReference type="EMBL" id="GAV65410.1"/>
    </source>
</evidence>
<dbReference type="InterPro" id="IPR040256">
    <property type="entry name" value="At4g02000-like"/>
</dbReference>
<proteinExistence type="predicted"/>
<evidence type="ECO:0000313" key="2">
    <source>
        <dbReference type="Proteomes" id="UP000187406"/>
    </source>
</evidence>
<dbReference type="EMBL" id="BDDD01000409">
    <property type="protein sequence ID" value="GAV65410.1"/>
    <property type="molecule type" value="Genomic_DNA"/>
</dbReference>
<feature type="non-terminal residue" evidence="1">
    <location>
        <position position="1"/>
    </location>
</feature>
<reference evidence="2" key="1">
    <citation type="submission" date="2016-04" db="EMBL/GenBank/DDBJ databases">
        <title>Cephalotus genome sequencing.</title>
        <authorList>
            <person name="Fukushima K."/>
            <person name="Hasebe M."/>
            <person name="Fang X."/>
        </authorList>
    </citation>
    <scope>NUCLEOTIDE SEQUENCE [LARGE SCALE GENOMIC DNA]</scope>
    <source>
        <strain evidence="2">cv. St1</strain>
    </source>
</reference>
<comment type="caution">
    <text evidence="1">The sequence shown here is derived from an EMBL/GenBank/DDBJ whole genome shotgun (WGS) entry which is preliminary data.</text>
</comment>
<dbReference type="Proteomes" id="UP000187406">
    <property type="component" value="Unassembled WGS sequence"/>
</dbReference>
<dbReference type="PANTHER" id="PTHR31286:SF99">
    <property type="entry name" value="DUF4283 DOMAIN-CONTAINING PROTEIN"/>
    <property type="match status" value="1"/>
</dbReference>
<dbReference type="PANTHER" id="PTHR31286">
    <property type="entry name" value="GLYCINE-RICH CELL WALL STRUCTURAL PROTEIN 1.8-LIKE"/>
    <property type="match status" value="1"/>
</dbReference>
<protein>
    <submittedName>
        <fullName evidence="1">DUF4283 domain-containing protein</fullName>
    </submittedName>
</protein>